<dbReference type="OrthoDB" id="6408184at2759"/>
<accession>A0A6P3Y9Z2</accession>
<reference evidence="3" key="1">
    <citation type="submission" date="2025-08" db="UniProtKB">
        <authorList>
            <consortium name="RefSeq"/>
        </authorList>
    </citation>
    <scope>IDENTIFICATION</scope>
</reference>
<name>A0A6P3Y9Z2_DINQU</name>
<dbReference type="Gene3D" id="2.10.80.10">
    <property type="entry name" value="Lipase, subunit A"/>
    <property type="match status" value="1"/>
</dbReference>
<feature type="signal peptide" evidence="1">
    <location>
        <begin position="1"/>
        <end position="22"/>
    </location>
</feature>
<gene>
    <name evidence="3" type="primary">LOC106750777</name>
</gene>
<dbReference type="AlphaFoldDB" id="A0A6P3Y9Z2"/>
<evidence type="ECO:0000313" key="2">
    <source>
        <dbReference type="Proteomes" id="UP000515204"/>
    </source>
</evidence>
<dbReference type="GeneID" id="106750777"/>
<proteinExistence type="predicted"/>
<dbReference type="KEGG" id="dqu:106750777"/>
<organism evidence="2 3">
    <name type="scientific">Dinoponera quadriceps</name>
    <name type="common">South American ant</name>
    <dbReference type="NCBI Taxonomy" id="609295"/>
    <lineage>
        <taxon>Eukaryota</taxon>
        <taxon>Metazoa</taxon>
        <taxon>Ecdysozoa</taxon>
        <taxon>Arthropoda</taxon>
        <taxon>Hexapoda</taxon>
        <taxon>Insecta</taxon>
        <taxon>Pterygota</taxon>
        <taxon>Neoptera</taxon>
        <taxon>Endopterygota</taxon>
        <taxon>Hymenoptera</taxon>
        <taxon>Apocrita</taxon>
        <taxon>Aculeata</taxon>
        <taxon>Formicoidea</taxon>
        <taxon>Formicidae</taxon>
        <taxon>Ponerinae</taxon>
        <taxon>Ponerini</taxon>
        <taxon>Dinoponera</taxon>
    </lineage>
</organism>
<dbReference type="Proteomes" id="UP000515204">
    <property type="component" value="Unplaced"/>
</dbReference>
<feature type="chain" id="PRO_5027738993" evidence="1">
    <location>
        <begin position="23"/>
        <end position="105"/>
    </location>
</feature>
<dbReference type="RefSeq" id="XP_014486827.1">
    <property type="nucleotide sequence ID" value="XM_014631341.1"/>
</dbReference>
<evidence type="ECO:0000313" key="3">
    <source>
        <dbReference type="RefSeq" id="XP_014486827.1"/>
    </source>
</evidence>
<sequence length="105" mass="11382">MSPILGVLLIAAVALMSPCVQSTQMCTKDAECPKDLCCLLGPIRYATPHCMPYQQPGQQCRVNAETITTNLTYPDNSRLEVKDVNFILCPCAEGSSCNPRTGICD</sequence>
<keyword evidence="1" id="KW-0732">Signal</keyword>
<evidence type="ECO:0000256" key="1">
    <source>
        <dbReference type="SAM" id="SignalP"/>
    </source>
</evidence>
<protein>
    <submittedName>
        <fullName evidence="3">Astakine-like</fullName>
    </submittedName>
</protein>
<keyword evidence="2" id="KW-1185">Reference proteome</keyword>